<feature type="region of interest" description="Disordered" evidence="1">
    <location>
        <begin position="233"/>
        <end position="259"/>
    </location>
</feature>
<evidence type="ECO:0008006" key="5">
    <source>
        <dbReference type="Google" id="ProtNLM"/>
    </source>
</evidence>
<dbReference type="EMBL" id="BSFN01000006">
    <property type="protein sequence ID" value="GLK89573.1"/>
    <property type="molecule type" value="Genomic_DNA"/>
</dbReference>
<proteinExistence type="predicted"/>
<evidence type="ECO:0000256" key="1">
    <source>
        <dbReference type="SAM" id="MobiDB-lite"/>
    </source>
</evidence>
<keyword evidence="2" id="KW-0732">Signal</keyword>
<feature type="signal peptide" evidence="2">
    <location>
        <begin position="1"/>
        <end position="22"/>
    </location>
</feature>
<dbReference type="RefSeq" id="WP_271195760.1">
    <property type="nucleotide sequence ID" value="NZ_BSFN01000006.1"/>
</dbReference>
<sequence length="259" mass="26102">MHKRLLAGFAVPLLLISTLAQADVEVNVASNSLLRLPTATSTLLLDRLTIADSATLVVPPTVTEIRVGELRMGRDAHIAIAPSPEPFRLEARSGELVTGAHINARGASGSFEKPATPGRNLSLRFEQVQVGELTIDVRGGIGAPGYQGLDGADGKRPGCTWGQAEPGYDGQNGGNGQAGASGGQVRLEVPASVAENLITVKVDGGVGGAAGDAGKGGQGGKSKGCLVYRADGAKAGKPGQAGQPGGNGSAGSFNLVRIP</sequence>
<reference evidence="3" key="2">
    <citation type="submission" date="2023-01" db="EMBL/GenBank/DDBJ databases">
        <authorList>
            <person name="Sun Q."/>
            <person name="Evtushenko L."/>
        </authorList>
    </citation>
    <scope>NUCLEOTIDE SEQUENCE</scope>
    <source>
        <strain evidence="3">VKM B-2935</strain>
    </source>
</reference>
<evidence type="ECO:0000256" key="2">
    <source>
        <dbReference type="SAM" id="SignalP"/>
    </source>
</evidence>
<dbReference type="AlphaFoldDB" id="A0A9W6K9R8"/>
<keyword evidence="4" id="KW-1185">Reference proteome</keyword>
<feature type="compositionally biased region" description="Gly residues" evidence="1">
    <location>
        <begin position="170"/>
        <end position="182"/>
    </location>
</feature>
<feature type="region of interest" description="Disordered" evidence="1">
    <location>
        <begin position="148"/>
        <end position="183"/>
    </location>
</feature>
<evidence type="ECO:0000313" key="4">
    <source>
        <dbReference type="Proteomes" id="UP001143328"/>
    </source>
</evidence>
<comment type="caution">
    <text evidence="3">The sequence shown here is derived from an EMBL/GenBank/DDBJ whole genome shotgun (WGS) entry which is preliminary data.</text>
</comment>
<protein>
    <recommendedName>
        <fullName evidence="5">Collagen pro alpha-chain</fullName>
    </recommendedName>
</protein>
<gene>
    <name evidence="3" type="ORF">GCM10017655_26350</name>
</gene>
<dbReference type="Proteomes" id="UP001143328">
    <property type="component" value="Unassembled WGS sequence"/>
</dbReference>
<reference evidence="3" key="1">
    <citation type="journal article" date="2014" name="Int. J. Syst. Evol. Microbiol.">
        <title>Complete genome sequence of Corynebacterium casei LMG S-19264T (=DSM 44701T), isolated from a smear-ripened cheese.</title>
        <authorList>
            <consortium name="US DOE Joint Genome Institute (JGI-PGF)"/>
            <person name="Walter F."/>
            <person name="Albersmeier A."/>
            <person name="Kalinowski J."/>
            <person name="Ruckert C."/>
        </authorList>
    </citation>
    <scope>NUCLEOTIDE SEQUENCE</scope>
    <source>
        <strain evidence="3">VKM B-2935</strain>
    </source>
</reference>
<name>A0A9W6K9R8_9PSED</name>
<feature type="chain" id="PRO_5040989011" description="Collagen pro alpha-chain" evidence="2">
    <location>
        <begin position="23"/>
        <end position="259"/>
    </location>
</feature>
<accession>A0A9W6K9R8</accession>
<evidence type="ECO:0000313" key="3">
    <source>
        <dbReference type="EMBL" id="GLK89573.1"/>
    </source>
</evidence>
<organism evidence="3 4">
    <name type="scientific">Pseudomonas turukhanskensis</name>
    <dbReference type="NCBI Taxonomy" id="1806536"/>
    <lineage>
        <taxon>Bacteria</taxon>
        <taxon>Pseudomonadati</taxon>
        <taxon>Pseudomonadota</taxon>
        <taxon>Gammaproteobacteria</taxon>
        <taxon>Pseudomonadales</taxon>
        <taxon>Pseudomonadaceae</taxon>
        <taxon>Pseudomonas</taxon>
    </lineage>
</organism>